<name>A0A6L6QHL2_9BURK</name>
<keyword evidence="3" id="KW-1185">Reference proteome</keyword>
<evidence type="ECO:0000313" key="2">
    <source>
        <dbReference type="EMBL" id="MTW11610.1"/>
    </source>
</evidence>
<evidence type="ECO:0000313" key="3">
    <source>
        <dbReference type="Proteomes" id="UP000472320"/>
    </source>
</evidence>
<reference evidence="2 3" key="1">
    <citation type="submission" date="2019-11" db="EMBL/GenBank/DDBJ databases">
        <title>Type strains purchased from KCTC, JCM and DSMZ.</title>
        <authorList>
            <person name="Lu H."/>
        </authorList>
    </citation>
    <scope>NUCLEOTIDE SEQUENCE [LARGE SCALE GENOMIC DNA]</scope>
    <source>
        <strain evidence="2 3">JCM 31587</strain>
    </source>
</reference>
<organism evidence="2 3">
    <name type="scientific">Massilia eburnea</name>
    <dbReference type="NCBI Taxonomy" id="1776165"/>
    <lineage>
        <taxon>Bacteria</taxon>
        <taxon>Pseudomonadati</taxon>
        <taxon>Pseudomonadota</taxon>
        <taxon>Betaproteobacteria</taxon>
        <taxon>Burkholderiales</taxon>
        <taxon>Oxalobacteraceae</taxon>
        <taxon>Telluria group</taxon>
        <taxon>Massilia</taxon>
    </lineage>
</organism>
<feature type="chain" id="PRO_5026683309" description="DUF4431 domain-containing protein" evidence="1">
    <location>
        <begin position="22"/>
        <end position="130"/>
    </location>
</feature>
<dbReference type="RefSeq" id="WP_155454568.1">
    <property type="nucleotide sequence ID" value="NZ_WNKX01000009.1"/>
</dbReference>
<feature type="signal peptide" evidence="1">
    <location>
        <begin position="1"/>
        <end position="21"/>
    </location>
</feature>
<sequence length="130" mass="14962">MRKFMRVLIVGLFCLCTSAKSSELSDVSMVQLISNPQQYDGKPIRLIAFLNLEFEGNALYLHREDFDKSILSNAVWISLDDQQLRASRKLSKGYVLVEGIFNAKDRGHFGMFSGSIERVTRLQSWERKKK</sequence>
<dbReference type="AlphaFoldDB" id="A0A6L6QHL2"/>
<evidence type="ECO:0008006" key="4">
    <source>
        <dbReference type="Google" id="ProtNLM"/>
    </source>
</evidence>
<comment type="caution">
    <text evidence="2">The sequence shown here is derived from an EMBL/GenBank/DDBJ whole genome shotgun (WGS) entry which is preliminary data.</text>
</comment>
<proteinExistence type="predicted"/>
<evidence type="ECO:0000256" key="1">
    <source>
        <dbReference type="SAM" id="SignalP"/>
    </source>
</evidence>
<keyword evidence="1" id="KW-0732">Signal</keyword>
<gene>
    <name evidence="2" type="ORF">GM658_13475</name>
</gene>
<protein>
    <recommendedName>
        <fullName evidence="4">DUF4431 domain-containing protein</fullName>
    </recommendedName>
</protein>
<dbReference type="Proteomes" id="UP000472320">
    <property type="component" value="Unassembled WGS sequence"/>
</dbReference>
<dbReference type="OrthoDB" id="6293428at2"/>
<dbReference type="EMBL" id="WNKX01000009">
    <property type="protein sequence ID" value="MTW11610.1"/>
    <property type="molecule type" value="Genomic_DNA"/>
</dbReference>
<accession>A0A6L6QHL2</accession>